<organism evidence="1">
    <name type="scientific">freshwater metagenome</name>
    <dbReference type="NCBI Taxonomy" id="449393"/>
    <lineage>
        <taxon>unclassified sequences</taxon>
        <taxon>metagenomes</taxon>
        <taxon>ecological metagenomes</taxon>
    </lineage>
</organism>
<reference evidence="1" key="1">
    <citation type="submission" date="2020-05" db="EMBL/GenBank/DDBJ databases">
        <authorList>
            <person name="Chiriac C."/>
            <person name="Salcher M."/>
            <person name="Ghai R."/>
            <person name="Kavagutti S V."/>
        </authorList>
    </citation>
    <scope>NUCLEOTIDE SEQUENCE</scope>
</reference>
<gene>
    <name evidence="1" type="ORF">UFOPK4061_01569</name>
</gene>
<name>A0A6J7R5Z5_9ZZZZ</name>
<dbReference type="EMBL" id="CAFBPD010000303">
    <property type="protein sequence ID" value="CAB5024158.1"/>
    <property type="molecule type" value="Genomic_DNA"/>
</dbReference>
<accession>A0A6J7R5Z5</accession>
<protein>
    <submittedName>
        <fullName evidence="1">Unannotated protein</fullName>
    </submittedName>
</protein>
<sequence>MLSMGRAPANEFVSRGRLGALAVSRELAAAGHGRVSPEFARLTDMAGEVVDRDQPNSARGLVHRDQWSWAAVHRHQFGAVAGCAAGRG</sequence>
<proteinExistence type="predicted"/>
<evidence type="ECO:0000313" key="1">
    <source>
        <dbReference type="EMBL" id="CAB5024158.1"/>
    </source>
</evidence>
<dbReference type="AlphaFoldDB" id="A0A6J7R5Z5"/>